<name>A0A2C5XKF5_9HYPO</name>
<dbReference type="SUPFAM" id="SSF51197">
    <property type="entry name" value="Clavaminate synthase-like"/>
    <property type="match status" value="1"/>
</dbReference>
<gene>
    <name evidence="3" type="ORF">CDD81_1754</name>
</gene>
<reference evidence="3 4" key="1">
    <citation type="submission" date="2017-06" db="EMBL/GenBank/DDBJ databases">
        <title>Ant-infecting Ophiocordyceps genomes reveal a high diversity of potential behavioral manipulation genes and a possible major role for enterotoxins.</title>
        <authorList>
            <person name="De Bekker C."/>
            <person name="Evans H.C."/>
            <person name="Brachmann A."/>
            <person name="Hughes D.P."/>
        </authorList>
    </citation>
    <scope>NUCLEOTIDE SEQUENCE [LARGE SCALE GENOMIC DNA]</scope>
    <source>
        <strain evidence="3 4">Map64</strain>
    </source>
</reference>
<dbReference type="STRING" id="1399860.A0A2C5XKF5"/>
<dbReference type="OrthoDB" id="288590at2759"/>
<dbReference type="EMBL" id="NJET01000015">
    <property type="protein sequence ID" value="PHH65668.1"/>
    <property type="molecule type" value="Genomic_DNA"/>
</dbReference>
<sequence>MEFFALPSETKLKIVNTSSPNPQRGSSWVREEQTSKLREDNLGGSASWDELRDVREHFDAGTPEDVEFPNKWPSGRELPGFQKPIEACYQQL</sequence>
<protein>
    <recommendedName>
        <fullName evidence="2">Non-haem dioxygenase N-terminal domain-containing protein</fullName>
    </recommendedName>
</protein>
<accession>A0A2C5XKF5</accession>
<organism evidence="3 4">
    <name type="scientific">Ophiocordyceps australis</name>
    <dbReference type="NCBI Taxonomy" id="1399860"/>
    <lineage>
        <taxon>Eukaryota</taxon>
        <taxon>Fungi</taxon>
        <taxon>Dikarya</taxon>
        <taxon>Ascomycota</taxon>
        <taxon>Pezizomycotina</taxon>
        <taxon>Sordariomycetes</taxon>
        <taxon>Hypocreomycetidae</taxon>
        <taxon>Hypocreales</taxon>
        <taxon>Ophiocordycipitaceae</taxon>
        <taxon>Ophiocordyceps</taxon>
    </lineage>
</organism>
<feature type="domain" description="Non-haem dioxygenase N-terminal" evidence="2">
    <location>
        <begin position="2"/>
        <end position="74"/>
    </location>
</feature>
<dbReference type="InterPro" id="IPR027443">
    <property type="entry name" value="IPNS-like_sf"/>
</dbReference>
<feature type="region of interest" description="Disordered" evidence="1">
    <location>
        <begin position="60"/>
        <end position="80"/>
    </location>
</feature>
<feature type="compositionally biased region" description="Basic and acidic residues" evidence="1">
    <location>
        <begin position="29"/>
        <end position="41"/>
    </location>
</feature>
<evidence type="ECO:0000313" key="4">
    <source>
        <dbReference type="Proteomes" id="UP000226192"/>
    </source>
</evidence>
<feature type="compositionally biased region" description="Polar residues" evidence="1">
    <location>
        <begin position="15"/>
        <end position="26"/>
    </location>
</feature>
<dbReference type="AlphaFoldDB" id="A0A2C5XKF5"/>
<evidence type="ECO:0000313" key="3">
    <source>
        <dbReference type="EMBL" id="PHH65668.1"/>
    </source>
</evidence>
<dbReference type="InterPro" id="IPR026992">
    <property type="entry name" value="DIOX_N"/>
</dbReference>
<dbReference type="Pfam" id="PF14226">
    <property type="entry name" value="DIOX_N"/>
    <property type="match status" value="1"/>
</dbReference>
<evidence type="ECO:0000256" key="1">
    <source>
        <dbReference type="SAM" id="MobiDB-lite"/>
    </source>
</evidence>
<dbReference type="Proteomes" id="UP000226192">
    <property type="component" value="Unassembled WGS sequence"/>
</dbReference>
<evidence type="ECO:0000259" key="2">
    <source>
        <dbReference type="Pfam" id="PF14226"/>
    </source>
</evidence>
<proteinExistence type="predicted"/>
<dbReference type="Gene3D" id="2.60.120.330">
    <property type="entry name" value="B-lactam Antibiotic, Isopenicillin N Synthase, Chain"/>
    <property type="match status" value="1"/>
</dbReference>
<comment type="caution">
    <text evidence="3">The sequence shown here is derived from an EMBL/GenBank/DDBJ whole genome shotgun (WGS) entry which is preliminary data.</text>
</comment>
<feature type="region of interest" description="Disordered" evidence="1">
    <location>
        <begin position="15"/>
        <end position="44"/>
    </location>
</feature>
<keyword evidence="4" id="KW-1185">Reference proteome</keyword>